<dbReference type="PANTHER" id="PTHR43280:SF28">
    <property type="entry name" value="HTH-TYPE TRANSCRIPTIONAL ACTIVATOR RHAS"/>
    <property type="match status" value="1"/>
</dbReference>
<dbReference type="AlphaFoldDB" id="A0A410DT19"/>
<evidence type="ECO:0000259" key="4">
    <source>
        <dbReference type="PROSITE" id="PS01124"/>
    </source>
</evidence>
<dbReference type="InterPro" id="IPR009057">
    <property type="entry name" value="Homeodomain-like_sf"/>
</dbReference>
<evidence type="ECO:0000256" key="1">
    <source>
        <dbReference type="ARBA" id="ARBA00023015"/>
    </source>
</evidence>
<feature type="domain" description="HTH araC/xylS-type" evidence="4">
    <location>
        <begin position="177"/>
        <end position="275"/>
    </location>
</feature>
<evidence type="ECO:0000313" key="5">
    <source>
        <dbReference type="EMBL" id="QAA32413.1"/>
    </source>
</evidence>
<name>A0A410DT19_9CLOT</name>
<dbReference type="Gene3D" id="2.60.120.10">
    <property type="entry name" value="Jelly Rolls"/>
    <property type="match status" value="1"/>
</dbReference>
<dbReference type="PANTHER" id="PTHR43280">
    <property type="entry name" value="ARAC-FAMILY TRANSCRIPTIONAL REGULATOR"/>
    <property type="match status" value="1"/>
</dbReference>
<dbReference type="EMBL" id="CP025746">
    <property type="protein sequence ID" value="QAA32413.1"/>
    <property type="molecule type" value="Genomic_DNA"/>
</dbReference>
<accession>A0A410DT19</accession>
<dbReference type="Proteomes" id="UP000286268">
    <property type="component" value="Chromosome"/>
</dbReference>
<reference evidence="5 6" key="1">
    <citation type="submission" date="2018-01" db="EMBL/GenBank/DDBJ databases">
        <title>Genome Sequencing and Assembly of Anaerobacter polyendosporus strain CT4.</title>
        <authorList>
            <person name="Tachaapaikoon C."/>
            <person name="Sutheeworapong S."/>
            <person name="Jenjaroenpun P."/>
            <person name="Wongsurawat T."/>
            <person name="Nookeaw I."/>
            <person name="Cheawchanlertfa P."/>
            <person name="Kosugi A."/>
            <person name="Cheevadhanarak S."/>
            <person name="Ratanakhanokchai K."/>
        </authorList>
    </citation>
    <scope>NUCLEOTIDE SEQUENCE [LARGE SCALE GENOMIC DNA]</scope>
    <source>
        <strain evidence="5 6">CT4</strain>
    </source>
</reference>
<gene>
    <name evidence="5" type="ORF">C1I91_12610</name>
</gene>
<keyword evidence="1" id="KW-0805">Transcription regulation</keyword>
<organism evidence="5 6">
    <name type="scientific">Clostridium manihotivorum</name>
    <dbReference type="NCBI Taxonomy" id="2320868"/>
    <lineage>
        <taxon>Bacteria</taxon>
        <taxon>Bacillati</taxon>
        <taxon>Bacillota</taxon>
        <taxon>Clostridia</taxon>
        <taxon>Eubacteriales</taxon>
        <taxon>Clostridiaceae</taxon>
        <taxon>Clostridium</taxon>
    </lineage>
</organism>
<keyword evidence="2" id="KW-0238">DNA-binding</keyword>
<dbReference type="Pfam" id="PF07883">
    <property type="entry name" value="Cupin_2"/>
    <property type="match status" value="1"/>
</dbReference>
<sequence>MPNHEIIAPKTGLPVYFDIHRTYNQLVASHWHNHLEVLYVFQGTMHIVRNDEKYTISKNDLFIINSGDIHLTRSPGNVEVLLLQIPYELLSQSIPGYKDIRFKEYYSQNELSDEPAFQNMIYHLLNMRTLYEQNKSGYQFLFISSLNLFLHSLYTNYIVKQNLEEKSKNTKNLDRLKEVLDYVEKNYSESISLKDAASLVALNPEYFCRCFKKHTGFTFIEYVNMVRLTHIHSDILDTDDSITIIQERHGFTNYKLFNRMFKDTYGCTPSKLRYNNHIYR</sequence>
<evidence type="ECO:0000313" key="6">
    <source>
        <dbReference type="Proteomes" id="UP000286268"/>
    </source>
</evidence>
<dbReference type="Gene3D" id="1.10.10.60">
    <property type="entry name" value="Homeodomain-like"/>
    <property type="match status" value="2"/>
</dbReference>
<dbReference type="InterPro" id="IPR013096">
    <property type="entry name" value="Cupin_2"/>
</dbReference>
<dbReference type="Pfam" id="PF12833">
    <property type="entry name" value="HTH_18"/>
    <property type="match status" value="1"/>
</dbReference>
<dbReference type="SUPFAM" id="SSF46689">
    <property type="entry name" value="Homeodomain-like"/>
    <property type="match status" value="2"/>
</dbReference>
<dbReference type="PROSITE" id="PS01124">
    <property type="entry name" value="HTH_ARAC_FAMILY_2"/>
    <property type="match status" value="1"/>
</dbReference>
<evidence type="ECO:0000256" key="3">
    <source>
        <dbReference type="ARBA" id="ARBA00023163"/>
    </source>
</evidence>
<dbReference type="RefSeq" id="WP_128213200.1">
    <property type="nucleotide sequence ID" value="NZ_CP025746.1"/>
</dbReference>
<dbReference type="InterPro" id="IPR011051">
    <property type="entry name" value="RmlC_Cupin_sf"/>
</dbReference>
<dbReference type="KEGG" id="cmah:C1I91_12610"/>
<dbReference type="GO" id="GO:0043565">
    <property type="term" value="F:sequence-specific DNA binding"/>
    <property type="evidence" value="ECO:0007669"/>
    <property type="project" value="InterPro"/>
</dbReference>
<evidence type="ECO:0000256" key="2">
    <source>
        <dbReference type="ARBA" id="ARBA00023125"/>
    </source>
</evidence>
<dbReference type="SMART" id="SM00342">
    <property type="entry name" value="HTH_ARAC"/>
    <property type="match status" value="1"/>
</dbReference>
<dbReference type="InterPro" id="IPR018060">
    <property type="entry name" value="HTH_AraC"/>
</dbReference>
<proteinExistence type="predicted"/>
<dbReference type="InterPro" id="IPR014710">
    <property type="entry name" value="RmlC-like_jellyroll"/>
</dbReference>
<dbReference type="SUPFAM" id="SSF51182">
    <property type="entry name" value="RmlC-like cupins"/>
    <property type="match status" value="1"/>
</dbReference>
<protein>
    <submittedName>
        <fullName evidence="5">AraC family transcriptional regulator</fullName>
    </submittedName>
</protein>
<keyword evidence="6" id="KW-1185">Reference proteome</keyword>
<keyword evidence="3" id="KW-0804">Transcription</keyword>
<dbReference type="GO" id="GO:0003700">
    <property type="term" value="F:DNA-binding transcription factor activity"/>
    <property type="evidence" value="ECO:0007669"/>
    <property type="project" value="InterPro"/>
</dbReference>
<dbReference type="OrthoDB" id="253601at2"/>